<feature type="compositionally biased region" description="Low complexity" evidence="1">
    <location>
        <begin position="284"/>
        <end position="297"/>
    </location>
</feature>
<feature type="compositionally biased region" description="Low complexity" evidence="1">
    <location>
        <begin position="242"/>
        <end position="254"/>
    </location>
</feature>
<reference evidence="3 4" key="1">
    <citation type="submission" date="2016-07" db="EMBL/GenBank/DDBJ databases">
        <title>Pervasive Adenine N6-methylation of Active Genes in Fungi.</title>
        <authorList>
            <consortium name="DOE Joint Genome Institute"/>
            <person name="Mondo S.J."/>
            <person name="Dannebaum R.O."/>
            <person name="Kuo R.C."/>
            <person name="Labutti K."/>
            <person name="Haridas S."/>
            <person name="Kuo A."/>
            <person name="Salamov A."/>
            <person name="Ahrendt S.R."/>
            <person name="Lipzen A."/>
            <person name="Sullivan W."/>
            <person name="Andreopoulos W.B."/>
            <person name="Clum A."/>
            <person name="Lindquist E."/>
            <person name="Daum C."/>
            <person name="Ramamoorthy G.K."/>
            <person name="Gryganskyi A."/>
            <person name="Culley D."/>
            <person name="Magnuson J.K."/>
            <person name="James T.Y."/>
            <person name="O'Malley M.A."/>
            <person name="Stajich J.E."/>
            <person name="Spatafora J.W."/>
            <person name="Visel A."/>
            <person name="Grigoriev I.V."/>
        </authorList>
    </citation>
    <scope>NUCLEOTIDE SEQUENCE [LARGE SCALE GENOMIC DNA]</scope>
    <source>
        <strain evidence="3 4">NRRL 3116</strain>
    </source>
</reference>
<dbReference type="InterPro" id="IPR058055">
    <property type="entry name" value="PA-PLA1"/>
</dbReference>
<gene>
    <name evidence="3" type="ORF">BCR41DRAFT_427114</name>
</gene>
<dbReference type="SMART" id="SM01127">
    <property type="entry name" value="DDHD"/>
    <property type="match status" value="1"/>
</dbReference>
<proteinExistence type="predicted"/>
<evidence type="ECO:0000256" key="1">
    <source>
        <dbReference type="SAM" id="MobiDB-lite"/>
    </source>
</evidence>
<feature type="compositionally biased region" description="Basic and acidic residues" evidence="1">
    <location>
        <begin position="348"/>
        <end position="359"/>
    </location>
</feature>
<feature type="region of interest" description="Disordered" evidence="1">
    <location>
        <begin position="605"/>
        <end position="650"/>
    </location>
</feature>
<feature type="region of interest" description="Disordered" evidence="1">
    <location>
        <begin position="663"/>
        <end position="705"/>
    </location>
</feature>
<feature type="compositionally biased region" description="Polar residues" evidence="1">
    <location>
        <begin position="683"/>
        <end position="693"/>
    </location>
</feature>
<dbReference type="InParanoid" id="A0A1Y2FY15"/>
<dbReference type="GO" id="GO:0004620">
    <property type="term" value="F:phospholipase activity"/>
    <property type="evidence" value="ECO:0007669"/>
    <property type="project" value="TreeGrafter"/>
</dbReference>
<feature type="compositionally biased region" description="Basic and acidic residues" evidence="1">
    <location>
        <begin position="269"/>
        <end position="280"/>
    </location>
</feature>
<dbReference type="GO" id="GO:0005737">
    <property type="term" value="C:cytoplasm"/>
    <property type="evidence" value="ECO:0007669"/>
    <property type="project" value="TreeGrafter"/>
</dbReference>
<dbReference type="AlphaFoldDB" id="A0A1Y2FY15"/>
<dbReference type="RefSeq" id="XP_021875024.1">
    <property type="nucleotide sequence ID" value="XM_022030836.1"/>
</dbReference>
<dbReference type="PROSITE" id="PS51043">
    <property type="entry name" value="DDHD"/>
    <property type="match status" value="1"/>
</dbReference>
<comment type="caution">
    <text evidence="3">The sequence shown here is derived from an EMBL/GenBank/DDBJ whole genome shotgun (WGS) entry which is preliminary data.</text>
</comment>
<dbReference type="GeneID" id="33572677"/>
<evidence type="ECO:0000259" key="2">
    <source>
        <dbReference type="PROSITE" id="PS51043"/>
    </source>
</evidence>
<dbReference type="InterPro" id="IPR004177">
    <property type="entry name" value="DDHD_dom"/>
</dbReference>
<feature type="compositionally biased region" description="Polar residues" evidence="1">
    <location>
        <begin position="319"/>
        <end position="334"/>
    </location>
</feature>
<dbReference type="Pfam" id="PF02862">
    <property type="entry name" value="DDHD"/>
    <property type="match status" value="1"/>
</dbReference>
<dbReference type="GO" id="GO:0046872">
    <property type="term" value="F:metal ion binding"/>
    <property type="evidence" value="ECO:0007669"/>
    <property type="project" value="InterPro"/>
</dbReference>
<feature type="compositionally biased region" description="Basic and acidic residues" evidence="1">
    <location>
        <begin position="416"/>
        <end position="426"/>
    </location>
</feature>
<evidence type="ECO:0000313" key="4">
    <source>
        <dbReference type="Proteomes" id="UP000193648"/>
    </source>
</evidence>
<feature type="region of interest" description="Disordered" evidence="1">
    <location>
        <begin position="527"/>
        <end position="563"/>
    </location>
</feature>
<protein>
    <submittedName>
        <fullName evidence="3">DDHD domain-domain-containing protein</fullName>
    </submittedName>
</protein>
<organism evidence="3 4">
    <name type="scientific">Lobosporangium transversale</name>
    <dbReference type="NCBI Taxonomy" id="64571"/>
    <lineage>
        <taxon>Eukaryota</taxon>
        <taxon>Fungi</taxon>
        <taxon>Fungi incertae sedis</taxon>
        <taxon>Mucoromycota</taxon>
        <taxon>Mortierellomycotina</taxon>
        <taxon>Mortierellomycetes</taxon>
        <taxon>Mortierellales</taxon>
        <taxon>Mortierellaceae</taxon>
        <taxon>Lobosporangium</taxon>
    </lineage>
</organism>
<feature type="region of interest" description="Disordered" evidence="1">
    <location>
        <begin position="242"/>
        <end position="432"/>
    </location>
</feature>
<dbReference type="OrthoDB" id="431378at2759"/>
<dbReference type="PANTHER" id="PTHR23509">
    <property type="entry name" value="PA-PL1 PHOSPHOLIPASE FAMILY"/>
    <property type="match status" value="1"/>
</dbReference>
<evidence type="ECO:0000313" key="3">
    <source>
        <dbReference type="EMBL" id="ORY88916.1"/>
    </source>
</evidence>
<accession>A0A1Y2FY15</accession>
<name>A0A1Y2FY15_9FUNG</name>
<feature type="compositionally biased region" description="Basic and acidic residues" evidence="1">
    <location>
        <begin position="615"/>
        <end position="626"/>
    </location>
</feature>
<dbReference type="STRING" id="64571.A0A1Y2FY15"/>
<feature type="compositionally biased region" description="Low complexity" evidence="1">
    <location>
        <begin position="547"/>
        <end position="563"/>
    </location>
</feature>
<sequence length="786" mass="87092">MVQMIVDELNEAYDTFVEKHPDFNGKISVFALSLGGIAMFDILTCQDDDNEEEAEKETLQAIITKMMTLIKRQCASKGTQKSQFGQKCKKSNKGDNVKIRKQDEPKFLRKIPKLKFRPHYLFTVGSPLGAVLVMRNLDWETFHPPDDIIHHNLFHPFDPLGYRIEPLIDPIFAKVPAVLMNSYSSSQGALFSLPSLPSLLLPGSISSFWENKVPTLPRPSIPTLSSLSQMTMSLKAGRWLAGNVNTNTNSSNGSNKDEEDDEDGPAATRNDDEVEQRTGEEVQAISFSSSSAAATVATCLAPRETGETSTSTSSPADIDTTTGSPSPATLSAKQRPTLGPRRVSSRVDGQHSREHEQRVMADAAEEDMRNVLSGNSNSRTERGATVQEKAQGVGAKSNVVQEPMVQSISSAQGRTKNKEDEDHQQPHADTFPQEIENVEAAKQQEQKKDRTVHVEGKATKLPYRIDYVLQESTADQYTNEYLLGMRSHFRYWGNRDVAYHILRTMLQPVKNLGSEDEVLDLKLTTPVSSTSAANTKGGVEVKTRLPAATARSRSESSASTMMNATTATEAAAAVSSSFSTSKTAGQKEASSEIIHVLVLWGYDHSSSSDDDDDDERKRTDNQEEQQRRRRRQQQEETDQNMAMMDEENQLFGYRYPRTETDMDMDMDMSIGSDGKDNSNNSSADTYQRTSSSARPRLVSKTYSVEPSEDVSMASINRGSKRRMSSLTRNRRSIDSKEFEAVVETENKAETKAGVAEKAVGVQGWIPAPVVPELARPAKLHHRSSRV</sequence>
<dbReference type="EMBL" id="MCFF01000120">
    <property type="protein sequence ID" value="ORY88916.1"/>
    <property type="molecule type" value="Genomic_DNA"/>
</dbReference>
<feature type="domain" description="DDHD" evidence="2">
    <location>
        <begin position="114"/>
        <end position="507"/>
    </location>
</feature>
<dbReference type="Proteomes" id="UP000193648">
    <property type="component" value="Unassembled WGS sequence"/>
</dbReference>
<dbReference type="PANTHER" id="PTHR23509:SF10">
    <property type="entry name" value="LD21067P"/>
    <property type="match status" value="1"/>
</dbReference>
<feature type="compositionally biased region" description="Polar residues" evidence="1">
    <location>
        <begin position="398"/>
        <end position="414"/>
    </location>
</feature>
<keyword evidence="4" id="KW-1185">Reference proteome</keyword>